<protein>
    <submittedName>
        <fullName evidence="2">Uncharacterized protein</fullName>
    </submittedName>
</protein>
<organism evidence="2 3">
    <name type="scientific">Ficus carica</name>
    <name type="common">Common fig</name>
    <dbReference type="NCBI Taxonomy" id="3494"/>
    <lineage>
        <taxon>Eukaryota</taxon>
        <taxon>Viridiplantae</taxon>
        <taxon>Streptophyta</taxon>
        <taxon>Embryophyta</taxon>
        <taxon>Tracheophyta</taxon>
        <taxon>Spermatophyta</taxon>
        <taxon>Magnoliopsida</taxon>
        <taxon>eudicotyledons</taxon>
        <taxon>Gunneridae</taxon>
        <taxon>Pentapetalae</taxon>
        <taxon>rosids</taxon>
        <taxon>fabids</taxon>
        <taxon>Rosales</taxon>
        <taxon>Moraceae</taxon>
        <taxon>Ficeae</taxon>
        <taxon>Ficus</taxon>
    </lineage>
</organism>
<keyword evidence="3" id="KW-1185">Reference proteome</keyword>
<reference evidence="2" key="1">
    <citation type="submission" date="2023-07" db="EMBL/GenBank/DDBJ databases">
        <title>draft genome sequence of fig (Ficus carica).</title>
        <authorList>
            <person name="Takahashi T."/>
            <person name="Nishimura K."/>
        </authorList>
    </citation>
    <scope>NUCLEOTIDE SEQUENCE</scope>
</reference>
<proteinExistence type="predicted"/>
<feature type="region of interest" description="Disordered" evidence="1">
    <location>
        <begin position="164"/>
        <end position="203"/>
    </location>
</feature>
<evidence type="ECO:0000313" key="2">
    <source>
        <dbReference type="EMBL" id="GMN47657.1"/>
    </source>
</evidence>
<name>A0AA88A703_FICCA</name>
<sequence length="203" mass="22773">MTPPVFTSVLSKYGNFYRNIGENVDFSILAHIFQATNTLGLLFLYRRRRFVHCPTAGVPPLQPFIFLPASPDRKESRACSLAPSSLRLSSERFRSRVWETSRQPRVSVRHASANQVRVDLCTRMYTCPSVSSFFHPVVFSHESIGPHRCNVYFPAAIPPSPRGWAQLSSQQLIQPRAAAAKEKKEGKKKKKGQKEWGVGSVGG</sequence>
<evidence type="ECO:0000256" key="1">
    <source>
        <dbReference type="SAM" id="MobiDB-lite"/>
    </source>
</evidence>
<gene>
    <name evidence="2" type="ORF">TIFTF001_016831</name>
</gene>
<dbReference type="Proteomes" id="UP001187192">
    <property type="component" value="Unassembled WGS sequence"/>
</dbReference>
<dbReference type="AlphaFoldDB" id="A0AA88A703"/>
<dbReference type="EMBL" id="BTGU01000026">
    <property type="protein sequence ID" value="GMN47657.1"/>
    <property type="molecule type" value="Genomic_DNA"/>
</dbReference>
<comment type="caution">
    <text evidence="2">The sequence shown here is derived from an EMBL/GenBank/DDBJ whole genome shotgun (WGS) entry which is preliminary data.</text>
</comment>
<evidence type="ECO:0000313" key="3">
    <source>
        <dbReference type="Proteomes" id="UP001187192"/>
    </source>
</evidence>
<accession>A0AA88A703</accession>